<keyword evidence="14" id="KW-0443">Lipid metabolism</keyword>
<keyword evidence="9" id="KW-0444">Lipid biosynthesis</keyword>
<evidence type="ECO:0000256" key="9">
    <source>
        <dbReference type="ARBA" id="ARBA00022516"/>
    </source>
</evidence>
<evidence type="ECO:0000256" key="3">
    <source>
        <dbReference type="ARBA" id="ARBA00005119"/>
    </source>
</evidence>
<evidence type="ECO:0000256" key="1">
    <source>
        <dbReference type="ARBA" id="ARBA00001698"/>
    </source>
</evidence>
<feature type="transmembrane region" description="Helical" evidence="19">
    <location>
        <begin position="74"/>
        <end position="95"/>
    </location>
</feature>
<comment type="pathway">
    <text evidence="4">Lipid metabolism.</text>
</comment>
<keyword evidence="16" id="KW-0594">Phospholipid biosynthesis</keyword>
<evidence type="ECO:0000256" key="7">
    <source>
        <dbReference type="ARBA" id="ARBA00019373"/>
    </source>
</evidence>
<evidence type="ECO:0000256" key="12">
    <source>
        <dbReference type="ARBA" id="ARBA00022695"/>
    </source>
</evidence>
<keyword evidence="8" id="KW-1003">Cell membrane</keyword>
<proteinExistence type="inferred from homology"/>
<name>A0ABY9KYE4_9BACI</name>
<evidence type="ECO:0000256" key="15">
    <source>
        <dbReference type="ARBA" id="ARBA00023136"/>
    </source>
</evidence>
<evidence type="ECO:0000256" key="11">
    <source>
        <dbReference type="ARBA" id="ARBA00022692"/>
    </source>
</evidence>
<dbReference type="InterPro" id="IPR000374">
    <property type="entry name" value="PC_trans"/>
</dbReference>
<comment type="subcellular location">
    <subcellularLocation>
        <location evidence="2">Cell membrane</location>
        <topology evidence="2">Multi-pass membrane protein</topology>
    </subcellularLocation>
</comment>
<evidence type="ECO:0000313" key="21">
    <source>
        <dbReference type="Proteomes" id="UP001180087"/>
    </source>
</evidence>
<evidence type="ECO:0000256" key="19">
    <source>
        <dbReference type="SAM" id="Phobius"/>
    </source>
</evidence>
<keyword evidence="12 18" id="KW-0548">Nucleotidyltransferase</keyword>
<dbReference type="Pfam" id="PF01148">
    <property type="entry name" value="CTP_transf_1"/>
    <property type="match status" value="1"/>
</dbReference>
<sequence length="262" mass="29287">MKQRIITAIIALIVVIPFLIYGRWPFVLFGFLLATIGLYELIAMRKLSQFAIPGIFAVLLLWTILARFDGDVVPYISMSKLEGAGLFILLLLAYTVFSKNKFTFEDAGFLAVSAFYVGMGFYYLIEARLYGLDYLLFIFFIIWATDSGAYFVGRSLGKRKLWPVISPNKTIEGAIGGIVIALIVAVVFQLVHPFDYSIISIIFIALLISVAGQVGDLVESAFKRHYGVKDSGKLLPGHGGILDRLDSMIFVLPFLHFIHFIH</sequence>
<dbReference type="GO" id="GO:0004605">
    <property type="term" value="F:phosphatidate cytidylyltransferase activity"/>
    <property type="evidence" value="ECO:0007669"/>
    <property type="project" value="UniProtKB-EC"/>
</dbReference>
<keyword evidence="13 19" id="KW-1133">Transmembrane helix</keyword>
<comment type="similarity">
    <text evidence="5 18">Belongs to the CDS family.</text>
</comment>
<evidence type="ECO:0000256" key="17">
    <source>
        <dbReference type="ARBA" id="ARBA00023264"/>
    </source>
</evidence>
<evidence type="ECO:0000256" key="4">
    <source>
        <dbReference type="ARBA" id="ARBA00005189"/>
    </source>
</evidence>
<evidence type="ECO:0000256" key="13">
    <source>
        <dbReference type="ARBA" id="ARBA00022989"/>
    </source>
</evidence>
<evidence type="ECO:0000256" key="2">
    <source>
        <dbReference type="ARBA" id="ARBA00004651"/>
    </source>
</evidence>
<evidence type="ECO:0000256" key="6">
    <source>
        <dbReference type="ARBA" id="ARBA00012487"/>
    </source>
</evidence>
<comment type="pathway">
    <text evidence="3 18">Phospholipid metabolism; CDP-diacylglycerol biosynthesis; CDP-diacylglycerol from sn-glycerol 3-phosphate: step 3/3.</text>
</comment>
<feature type="transmembrane region" description="Helical" evidence="19">
    <location>
        <begin position="107"/>
        <end position="125"/>
    </location>
</feature>
<reference evidence="20" key="1">
    <citation type="submission" date="2023-06" db="EMBL/GenBank/DDBJ databases">
        <title>A Treasure from Seagulls: Isolation and Description of Aciduricobacillus qingdaonensis gen. nov., sp. nov., a Rare Obligately Uric Acid-utilizing Member in the Family Bacillaceae.</title>
        <authorList>
            <person name="Liu W."/>
            <person name="Wang B."/>
        </authorList>
    </citation>
    <scope>NUCLEOTIDE SEQUENCE</scope>
    <source>
        <strain evidence="20">44XB</strain>
    </source>
</reference>
<feature type="transmembrane region" description="Helical" evidence="19">
    <location>
        <begin position="26"/>
        <end position="43"/>
    </location>
</feature>
<dbReference type="PROSITE" id="PS01315">
    <property type="entry name" value="CDS"/>
    <property type="match status" value="1"/>
</dbReference>
<dbReference type="RefSeq" id="WP_348029587.1">
    <property type="nucleotide sequence ID" value="NZ_CP129113.1"/>
</dbReference>
<keyword evidence="17" id="KW-1208">Phospholipid metabolism</keyword>
<feature type="transmembrane region" description="Helical" evidence="19">
    <location>
        <begin position="173"/>
        <end position="191"/>
    </location>
</feature>
<evidence type="ECO:0000256" key="10">
    <source>
        <dbReference type="ARBA" id="ARBA00022679"/>
    </source>
</evidence>
<dbReference type="PANTHER" id="PTHR46382">
    <property type="entry name" value="PHOSPHATIDATE CYTIDYLYLTRANSFERASE"/>
    <property type="match status" value="1"/>
</dbReference>
<organism evidence="20 21">
    <name type="scientific">Aciduricibacillus chroicocephali</name>
    <dbReference type="NCBI Taxonomy" id="3054939"/>
    <lineage>
        <taxon>Bacteria</taxon>
        <taxon>Bacillati</taxon>
        <taxon>Bacillota</taxon>
        <taxon>Bacilli</taxon>
        <taxon>Bacillales</taxon>
        <taxon>Bacillaceae</taxon>
        <taxon>Aciduricibacillus</taxon>
    </lineage>
</organism>
<keyword evidence="11 18" id="KW-0812">Transmembrane</keyword>
<feature type="transmembrane region" description="Helical" evidence="19">
    <location>
        <begin position="197"/>
        <end position="218"/>
    </location>
</feature>
<evidence type="ECO:0000313" key="20">
    <source>
        <dbReference type="EMBL" id="WLV25793.1"/>
    </source>
</evidence>
<evidence type="ECO:0000256" key="5">
    <source>
        <dbReference type="ARBA" id="ARBA00010185"/>
    </source>
</evidence>
<evidence type="ECO:0000256" key="18">
    <source>
        <dbReference type="RuleBase" id="RU003938"/>
    </source>
</evidence>
<feature type="transmembrane region" description="Helical" evidence="19">
    <location>
        <begin position="5"/>
        <end position="20"/>
    </location>
</feature>
<evidence type="ECO:0000256" key="8">
    <source>
        <dbReference type="ARBA" id="ARBA00022475"/>
    </source>
</evidence>
<keyword evidence="10 18" id="KW-0808">Transferase</keyword>
<dbReference type="EC" id="2.7.7.41" evidence="6 18"/>
<dbReference type="EMBL" id="CP129113">
    <property type="protein sequence ID" value="WLV25793.1"/>
    <property type="molecule type" value="Genomic_DNA"/>
</dbReference>
<keyword evidence="15 19" id="KW-0472">Membrane</keyword>
<gene>
    <name evidence="20" type="ORF">QR721_06195</name>
</gene>
<dbReference type="PANTHER" id="PTHR46382:SF1">
    <property type="entry name" value="PHOSPHATIDATE CYTIDYLYLTRANSFERASE"/>
    <property type="match status" value="1"/>
</dbReference>
<accession>A0ABY9KYE4</accession>
<keyword evidence="21" id="KW-1185">Reference proteome</keyword>
<comment type="catalytic activity">
    <reaction evidence="1 18">
        <text>a 1,2-diacyl-sn-glycero-3-phosphate + CTP + H(+) = a CDP-1,2-diacyl-sn-glycerol + diphosphate</text>
        <dbReference type="Rhea" id="RHEA:16229"/>
        <dbReference type="ChEBI" id="CHEBI:15378"/>
        <dbReference type="ChEBI" id="CHEBI:33019"/>
        <dbReference type="ChEBI" id="CHEBI:37563"/>
        <dbReference type="ChEBI" id="CHEBI:58332"/>
        <dbReference type="ChEBI" id="CHEBI:58608"/>
        <dbReference type="EC" id="2.7.7.41"/>
    </reaction>
</comment>
<feature type="transmembrane region" description="Helical" evidence="19">
    <location>
        <begin position="50"/>
        <end position="68"/>
    </location>
</feature>
<evidence type="ECO:0000256" key="16">
    <source>
        <dbReference type="ARBA" id="ARBA00023209"/>
    </source>
</evidence>
<evidence type="ECO:0000256" key="14">
    <source>
        <dbReference type="ARBA" id="ARBA00023098"/>
    </source>
</evidence>
<protein>
    <recommendedName>
        <fullName evidence="7 18">Phosphatidate cytidylyltransferase</fullName>
        <ecNumber evidence="6 18">2.7.7.41</ecNumber>
    </recommendedName>
</protein>
<feature type="transmembrane region" description="Helical" evidence="19">
    <location>
        <begin position="131"/>
        <end position="152"/>
    </location>
</feature>
<dbReference type="Proteomes" id="UP001180087">
    <property type="component" value="Chromosome"/>
</dbReference>